<gene>
    <name evidence="2" type="ORF">BU16DRAFT_543659</name>
</gene>
<dbReference type="Proteomes" id="UP000799750">
    <property type="component" value="Unassembled WGS sequence"/>
</dbReference>
<feature type="coiled-coil region" evidence="1">
    <location>
        <begin position="97"/>
        <end position="152"/>
    </location>
</feature>
<evidence type="ECO:0000256" key="1">
    <source>
        <dbReference type="SAM" id="Coils"/>
    </source>
</evidence>
<name>A0A6A6QDG8_9PEZI</name>
<organism evidence="2 3">
    <name type="scientific">Lophium mytilinum</name>
    <dbReference type="NCBI Taxonomy" id="390894"/>
    <lineage>
        <taxon>Eukaryota</taxon>
        <taxon>Fungi</taxon>
        <taxon>Dikarya</taxon>
        <taxon>Ascomycota</taxon>
        <taxon>Pezizomycotina</taxon>
        <taxon>Dothideomycetes</taxon>
        <taxon>Pleosporomycetidae</taxon>
        <taxon>Mytilinidiales</taxon>
        <taxon>Mytilinidiaceae</taxon>
        <taxon>Lophium</taxon>
    </lineage>
</organism>
<dbReference type="EMBL" id="MU004197">
    <property type="protein sequence ID" value="KAF2490322.1"/>
    <property type="molecule type" value="Genomic_DNA"/>
</dbReference>
<proteinExistence type="predicted"/>
<keyword evidence="1" id="KW-0175">Coiled coil</keyword>
<sequence>MSVNLDFPKVKCEMCGQDHIDCTHEEGNSLIAAIYSEEDIDKRRAMKPVLQDLFFQKPKCAELLHKKRAQDMHNQIEAIKKAKLDADNQNEARDKVIRDLKNEIEATDKVIRDSKKRDLENEIEATRDLEKLRRKTERCRELNRKLAEIAAAQAQQRLDYDAFQEKEREAEESGDIRKIEMLEWERLALYERHDDLVDQIAAVEADVPSKWDDELLESQ</sequence>
<protein>
    <submittedName>
        <fullName evidence="2">Uncharacterized protein</fullName>
    </submittedName>
</protein>
<reference evidence="2" key="1">
    <citation type="journal article" date="2020" name="Stud. Mycol.">
        <title>101 Dothideomycetes genomes: a test case for predicting lifestyles and emergence of pathogens.</title>
        <authorList>
            <person name="Haridas S."/>
            <person name="Albert R."/>
            <person name="Binder M."/>
            <person name="Bloem J."/>
            <person name="Labutti K."/>
            <person name="Salamov A."/>
            <person name="Andreopoulos B."/>
            <person name="Baker S."/>
            <person name="Barry K."/>
            <person name="Bills G."/>
            <person name="Bluhm B."/>
            <person name="Cannon C."/>
            <person name="Castanera R."/>
            <person name="Culley D."/>
            <person name="Daum C."/>
            <person name="Ezra D."/>
            <person name="Gonzalez J."/>
            <person name="Henrissat B."/>
            <person name="Kuo A."/>
            <person name="Liang C."/>
            <person name="Lipzen A."/>
            <person name="Lutzoni F."/>
            <person name="Magnuson J."/>
            <person name="Mondo S."/>
            <person name="Nolan M."/>
            <person name="Ohm R."/>
            <person name="Pangilinan J."/>
            <person name="Park H.-J."/>
            <person name="Ramirez L."/>
            <person name="Alfaro M."/>
            <person name="Sun H."/>
            <person name="Tritt A."/>
            <person name="Yoshinaga Y."/>
            <person name="Zwiers L.-H."/>
            <person name="Turgeon B."/>
            <person name="Goodwin S."/>
            <person name="Spatafora J."/>
            <person name="Crous P."/>
            <person name="Grigoriev I."/>
        </authorList>
    </citation>
    <scope>NUCLEOTIDE SEQUENCE</scope>
    <source>
        <strain evidence="2">CBS 269.34</strain>
    </source>
</reference>
<accession>A0A6A6QDG8</accession>
<dbReference type="AlphaFoldDB" id="A0A6A6QDG8"/>
<keyword evidence="3" id="KW-1185">Reference proteome</keyword>
<evidence type="ECO:0000313" key="3">
    <source>
        <dbReference type="Proteomes" id="UP000799750"/>
    </source>
</evidence>
<evidence type="ECO:0000313" key="2">
    <source>
        <dbReference type="EMBL" id="KAF2490322.1"/>
    </source>
</evidence>